<dbReference type="Gene3D" id="3.90.1410.10">
    <property type="entry name" value="set domain protein methyltransferase, domain 1"/>
    <property type="match status" value="1"/>
</dbReference>
<feature type="domain" description="SET" evidence="10">
    <location>
        <begin position="64"/>
        <end position="292"/>
    </location>
</feature>
<dbReference type="PROSITE" id="PS51583">
    <property type="entry name" value="SAM_MT127"/>
    <property type="match status" value="1"/>
</dbReference>
<keyword evidence="6" id="KW-0949">S-adenosyl-L-methionine</keyword>
<dbReference type="CDD" id="cd19179">
    <property type="entry name" value="SET_RBCMT"/>
    <property type="match status" value="1"/>
</dbReference>
<dbReference type="GO" id="GO:0032259">
    <property type="term" value="P:methylation"/>
    <property type="evidence" value="ECO:0007669"/>
    <property type="project" value="UniProtKB-KW"/>
</dbReference>
<dbReference type="InterPro" id="IPR036464">
    <property type="entry name" value="Rubisco_LSMT_subst-bd_sf"/>
</dbReference>
<dbReference type="InterPro" id="IPR002885">
    <property type="entry name" value="PPR_rpt"/>
</dbReference>
<evidence type="ECO:0000313" key="12">
    <source>
        <dbReference type="Proteomes" id="UP000636709"/>
    </source>
</evidence>
<dbReference type="InterPro" id="IPR011192">
    <property type="entry name" value="Rubisco_LSMT_MeTrfase_plant"/>
</dbReference>
<keyword evidence="5" id="KW-0808">Transferase</keyword>
<keyword evidence="12" id="KW-1185">Reference proteome</keyword>
<sequence>MATLQAQHHHLLLRHRPLSLLRPSPRLLPTRPSRPHRLLVPARAVSTAASTAPPEATALEDLRRWLSSHSVGEGKALPAAVPEGLGLVAARDLPRGEVVAEVPKKLWMDADAVAASDIGRACGGGLRPWVAVALLLLREVARGADSPWAPYLAILPRQTDSTIFWSEEELLEIQGTQLLSTTMGVKEYVQSEFESVEAEIINANKDLFPATITFDDFLWAFGILRSRVFPELRGDKLALIPFADLVNHSANITSKGSSWEIKGKGLFGREVMFSLRTPVDVKSGEQIYIQYDLDKSNAELALDYGFIESNPSRDSYTVTLEISESDPFYGDKLDIAELNGLGETAYFDIVADEPLPSQMLTYLRLLCIGGTDAFLLEALFRNSVWGHLEMPVSPDNEESICQVMRDACKSALGAYHTTIQEDEELMETENLPSRLKIAIGVRIGEKKVLQQIDDIFKQREEELDGIEYYQERRLKDLGLVAKIKLCGLKMSFALEKSPTSIRPSESRRRGLLNIHARLGVWDGAKSAIFDNHPLSSWPEATGRPGCRRNMPRDPPRRAAISLFPPNLPPHIPYSRALQQRLYLVAQHLSRRAGSPSASPSAARRGLDQLHAQLLLNGFAHKRFLLAKLLSLANAAAADLPRAESLFLSASPHGPAPPTLANLLLRAASGSGATPSALLALFSRLVGRHGLRPNGFSFSTLLAALASAGAGALTHGRALHARALAGGVLAPSGEDGHVMTSLMDVYAAARQLGDARKVFDEMLGKSVAAWNCMLAAYVRCGELDAALRFFGHEMPDRDAVAWTTVIGGCANSGRAAKAVELFLGMRKARVKDDAVTMVALLTACAELGDLELGRWVHARVDWDGRQRRTVLLDNALIHMYVKCGAVDDALRLFLMMPKRSTISWTTMISGLAMHGRSQEALDLFHRMQEHPDGATLLAVLRACSHAGRIDDGRWYFESMERFYGITPGIQHYGCMIDMLCRWRQLHEALELLEKMPFQPNEGAWGAILSGCRREGNLELAAKVTDRLVELQPERAAGHLVLLSNMYAGAGQWEEARMVRERVSALNAEKPAGRSWVSQNGSSMVVA</sequence>
<dbReference type="Proteomes" id="UP000636709">
    <property type="component" value="Unassembled WGS sequence"/>
</dbReference>
<organism evidence="11 12">
    <name type="scientific">Digitaria exilis</name>
    <dbReference type="NCBI Taxonomy" id="1010633"/>
    <lineage>
        <taxon>Eukaryota</taxon>
        <taxon>Viridiplantae</taxon>
        <taxon>Streptophyta</taxon>
        <taxon>Embryophyta</taxon>
        <taxon>Tracheophyta</taxon>
        <taxon>Spermatophyta</taxon>
        <taxon>Magnoliopsida</taxon>
        <taxon>Liliopsida</taxon>
        <taxon>Poales</taxon>
        <taxon>Poaceae</taxon>
        <taxon>PACMAD clade</taxon>
        <taxon>Panicoideae</taxon>
        <taxon>Panicodae</taxon>
        <taxon>Paniceae</taxon>
        <taxon>Anthephorinae</taxon>
        <taxon>Digitaria</taxon>
    </lineage>
</organism>
<dbReference type="SUPFAM" id="SSF82199">
    <property type="entry name" value="SET domain"/>
    <property type="match status" value="1"/>
</dbReference>
<evidence type="ECO:0000256" key="4">
    <source>
        <dbReference type="ARBA" id="ARBA00022640"/>
    </source>
</evidence>
<dbReference type="EMBL" id="JACEFO010001897">
    <property type="protein sequence ID" value="KAF8695261.1"/>
    <property type="molecule type" value="Genomic_DNA"/>
</dbReference>
<dbReference type="Gene3D" id="1.25.40.10">
    <property type="entry name" value="Tetratricopeptide repeat domain"/>
    <property type="match status" value="2"/>
</dbReference>
<dbReference type="Pfam" id="PF13041">
    <property type="entry name" value="PPR_2"/>
    <property type="match status" value="1"/>
</dbReference>
<evidence type="ECO:0000256" key="7">
    <source>
        <dbReference type="ARBA" id="ARBA00022737"/>
    </source>
</evidence>
<keyword evidence="4" id="KW-0934">Plastid</keyword>
<dbReference type="InterPro" id="IPR046960">
    <property type="entry name" value="PPR_At4g14850-like_plant"/>
</dbReference>
<dbReference type="AlphaFoldDB" id="A0A835BJV2"/>
<gene>
    <name evidence="11" type="ORF">HU200_037478</name>
</gene>
<dbReference type="SUPFAM" id="SSF81822">
    <property type="entry name" value="RuBisCo LSMT C-terminal, substrate-binding domain"/>
    <property type="match status" value="1"/>
</dbReference>
<dbReference type="OrthoDB" id="736185at2759"/>
<evidence type="ECO:0000256" key="1">
    <source>
        <dbReference type="ARBA" id="ARBA00004229"/>
    </source>
</evidence>
<keyword evidence="3" id="KW-0489">Methyltransferase</keyword>
<feature type="repeat" description="PPR" evidence="9">
    <location>
        <begin position="899"/>
        <end position="929"/>
    </location>
</feature>
<name>A0A835BJV2_9POAL</name>
<dbReference type="Pfam" id="PF20431">
    <property type="entry name" value="E_motif"/>
    <property type="match status" value="1"/>
</dbReference>
<dbReference type="PROSITE" id="PS50280">
    <property type="entry name" value="SET"/>
    <property type="match status" value="1"/>
</dbReference>
<dbReference type="GO" id="GO:0030785">
    <property type="term" value="F:[ribulose-bisphosphate carboxylase]-lysine N-methyltransferase activity"/>
    <property type="evidence" value="ECO:0007669"/>
    <property type="project" value="InterPro"/>
</dbReference>
<dbReference type="Pfam" id="PF00856">
    <property type="entry name" value="SET"/>
    <property type="match status" value="1"/>
</dbReference>
<comment type="caution">
    <text evidence="11">The sequence shown here is derived from an EMBL/GenBank/DDBJ whole genome shotgun (WGS) entry which is preliminary data.</text>
</comment>
<evidence type="ECO:0000256" key="5">
    <source>
        <dbReference type="ARBA" id="ARBA00022679"/>
    </source>
</evidence>
<accession>A0A835BJV2</accession>
<dbReference type="Pfam" id="PF09273">
    <property type="entry name" value="Rubis-subs-bind"/>
    <property type="match status" value="1"/>
</dbReference>
<dbReference type="PANTHER" id="PTHR47926:SF526">
    <property type="entry name" value="PENTACOTRIPEPTIDE-REPEAT REGION OF PRORP DOMAIN-CONTAINING PROTEIN"/>
    <property type="match status" value="1"/>
</dbReference>
<evidence type="ECO:0000313" key="11">
    <source>
        <dbReference type="EMBL" id="KAF8695261.1"/>
    </source>
</evidence>
<keyword evidence="8" id="KW-0809">Transit peptide</keyword>
<dbReference type="GO" id="GO:0009507">
    <property type="term" value="C:chloroplast"/>
    <property type="evidence" value="ECO:0007669"/>
    <property type="project" value="UniProtKB-SubCell"/>
</dbReference>
<feature type="repeat" description="PPR" evidence="9">
    <location>
        <begin position="765"/>
        <end position="800"/>
    </location>
</feature>
<dbReference type="InterPro" id="IPR046341">
    <property type="entry name" value="SET_dom_sf"/>
</dbReference>
<evidence type="ECO:0000256" key="3">
    <source>
        <dbReference type="ARBA" id="ARBA00022603"/>
    </source>
</evidence>
<dbReference type="NCBIfam" id="TIGR00756">
    <property type="entry name" value="PPR"/>
    <property type="match status" value="5"/>
</dbReference>
<dbReference type="InterPro" id="IPR011990">
    <property type="entry name" value="TPR-like_helical_dom_sf"/>
</dbReference>
<dbReference type="Pfam" id="PF01535">
    <property type="entry name" value="PPR"/>
    <property type="match status" value="6"/>
</dbReference>
<dbReference type="Gene3D" id="3.90.1420.10">
    <property type="entry name" value="Rubisco LSMT, substrate-binding domain"/>
    <property type="match status" value="1"/>
</dbReference>
<dbReference type="InterPro" id="IPR015353">
    <property type="entry name" value="Rubisco_LSMT_subst-bd"/>
</dbReference>
<dbReference type="GO" id="GO:0009451">
    <property type="term" value="P:RNA modification"/>
    <property type="evidence" value="ECO:0007669"/>
    <property type="project" value="InterPro"/>
</dbReference>
<dbReference type="FunFam" id="1.25.40.10:FF:002558">
    <property type="entry name" value="Pentatricopeptide repeat-containing protein chloroplastic"/>
    <property type="match status" value="1"/>
</dbReference>
<comment type="subcellular location">
    <subcellularLocation>
        <location evidence="1">Plastid</location>
        <location evidence="1">Chloroplast</location>
    </subcellularLocation>
</comment>
<keyword evidence="7" id="KW-0677">Repeat</keyword>
<keyword evidence="2" id="KW-0150">Chloroplast</keyword>
<dbReference type="PANTHER" id="PTHR47926">
    <property type="entry name" value="PENTATRICOPEPTIDE REPEAT-CONTAINING PROTEIN"/>
    <property type="match status" value="1"/>
</dbReference>
<dbReference type="InterPro" id="IPR001214">
    <property type="entry name" value="SET_dom"/>
</dbReference>
<evidence type="ECO:0000256" key="8">
    <source>
        <dbReference type="ARBA" id="ARBA00022946"/>
    </source>
</evidence>
<dbReference type="FunFam" id="3.90.1410.10:FF:000005">
    <property type="entry name" value="Ribulose-1,5 bisphosphate carboxylase/oxygenase large subunit N-methyltransferase, chloroplastic"/>
    <property type="match status" value="1"/>
</dbReference>
<dbReference type="InterPro" id="IPR046848">
    <property type="entry name" value="E_motif"/>
</dbReference>
<reference evidence="11" key="1">
    <citation type="submission" date="2020-07" db="EMBL/GenBank/DDBJ databases">
        <title>Genome sequence and genetic diversity analysis of an under-domesticated orphan crop, white fonio (Digitaria exilis).</title>
        <authorList>
            <person name="Bennetzen J.L."/>
            <person name="Chen S."/>
            <person name="Ma X."/>
            <person name="Wang X."/>
            <person name="Yssel A.E.J."/>
            <person name="Chaluvadi S.R."/>
            <person name="Johnson M."/>
            <person name="Gangashetty P."/>
            <person name="Hamidou F."/>
            <person name="Sanogo M.D."/>
            <person name="Zwaenepoel A."/>
            <person name="Wallace J."/>
            <person name="Van De Peer Y."/>
            <person name="Van Deynze A."/>
        </authorList>
    </citation>
    <scope>NUCLEOTIDE SEQUENCE</scope>
    <source>
        <tissue evidence="11">Leaves</tissue>
    </source>
</reference>
<dbReference type="InterPro" id="IPR044431">
    <property type="entry name" value="SET_RBCMT"/>
</dbReference>
<evidence type="ECO:0000256" key="2">
    <source>
        <dbReference type="ARBA" id="ARBA00022528"/>
    </source>
</evidence>
<proteinExistence type="predicted"/>
<protein>
    <recommendedName>
        <fullName evidence="10">SET domain-containing protein</fullName>
    </recommendedName>
</protein>
<dbReference type="GO" id="GO:0016279">
    <property type="term" value="F:protein-lysine N-methyltransferase activity"/>
    <property type="evidence" value="ECO:0007669"/>
    <property type="project" value="InterPro"/>
</dbReference>
<dbReference type="GO" id="GO:0003723">
    <property type="term" value="F:RNA binding"/>
    <property type="evidence" value="ECO:0007669"/>
    <property type="project" value="InterPro"/>
</dbReference>
<evidence type="ECO:0000259" key="10">
    <source>
        <dbReference type="PROSITE" id="PS50280"/>
    </source>
</evidence>
<evidence type="ECO:0000256" key="6">
    <source>
        <dbReference type="ARBA" id="ARBA00022691"/>
    </source>
</evidence>
<dbReference type="FunFam" id="3.90.1420.10:FF:000004">
    <property type="entry name" value="Ribulose-1,5 bisphosphate carboxylase/oxygenase large subunit N-methyltransferase, chloroplastic"/>
    <property type="match status" value="1"/>
</dbReference>
<dbReference type="PROSITE" id="PS51375">
    <property type="entry name" value="PPR"/>
    <property type="match status" value="2"/>
</dbReference>
<evidence type="ECO:0000256" key="9">
    <source>
        <dbReference type="PROSITE-ProRule" id="PRU00708"/>
    </source>
</evidence>